<accession>A0A9N8ZWS8</accession>
<keyword evidence="2" id="KW-1185">Reference proteome</keyword>
<dbReference type="AlphaFoldDB" id="A0A9N8ZWS8"/>
<reference evidence="1" key="1">
    <citation type="submission" date="2021-06" db="EMBL/GenBank/DDBJ databases">
        <authorList>
            <person name="Kallberg Y."/>
            <person name="Tangrot J."/>
            <person name="Rosling A."/>
        </authorList>
    </citation>
    <scope>NUCLEOTIDE SEQUENCE</scope>
    <source>
        <strain evidence="1">MA453B</strain>
    </source>
</reference>
<dbReference type="Proteomes" id="UP000789405">
    <property type="component" value="Unassembled WGS sequence"/>
</dbReference>
<sequence length="68" mass="8117">MTHQLYNTYIFDDEHETLQDWTICPADGPNVTPHNTNLQNQSIDNTYWKPLEDFQNLYNKFQDNILAQ</sequence>
<evidence type="ECO:0000313" key="1">
    <source>
        <dbReference type="EMBL" id="CAG8509866.1"/>
    </source>
</evidence>
<evidence type="ECO:0000313" key="2">
    <source>
        <dbReference type="Proteomes" id="UP000789405"/>
    </source>
</evidence>
<name>A0A9N8ZWS8_9GLOM</name>
<organism evidence="1 2">
    <name type="scientific">Dentiscutata erythropus</name>
    <dbReference type="NCBI Taxonomy" id="1348616"/>
    <lineage>
        <taxon>Eukaryota</taxon>
        <taxon>Fungi</taxon>
        <taxon>Fungi incertae sedis</taxon>
        <taxon>Mucoromycota</taxon>
        <taxon>Glomeromycotina</taxon>
        <taxon>Glomeromycetes</taxon>
        <taxon>Diversisporales</taxon>
        <taxon>Gigasporaceae</taxon>
        <taxon>Dentiscutata</taxon>
    </lineage>
</organism>
<protein>
    <submittedName>
        <fullName evidence="1">17761_t:CDS:1</fullName>
    </submittedName>
</protein>
<dbReference type="EMBL" id="CAJVPY010001160">
    <property type="protein sequence ID" value="CAG8509866.1"/>
    <property type="molecule type" value="Genomic_DNA"/>
</dbReference>
<feature type="non-terminal residue" evidence="1">
    <location>
        <position position="68"/>
    </location>
</feature>
<comment type="caution">
    <text evidence="1">The sequence shown here is derived from an EMBL/GenBank/DDBJ whole genome shotgun (WGS) entry which is preliminary data.</text>
</comment>
<gene>
    <name evidence="1" type="ORF">DERYTH_LOCUS3331</name>
</gene>
<proteinExistence type="predicted"/>